<feature type="transmembrane region" description="Helical" evidence="9">
    <location>
        <begin position="356"/>
        <end position="378"/>
    </location>
</feature>
<feature type="domain" description="ABC transporter" evidence="10">
    <location>
        <begin position="1388"/>
        <end position="1622"/>
    </location>
</feature>
<dbReference type="SUPFAM" id="SSF52540">
    <property type="entry name" value="P-loop containing nucleoside triphosphate hydrolases"/>
    <property type="match status" value="2"/>
</dbReference>
<dbReference type="InterPro" id="IPR003439">
    <property type="entry name" value="ABC_transporter-like_ATP-bd"/>
</dbReference>
<feature type="transmembrane region" description="Helical" evidence="9">
    <location>
        <begin position="1190"/>
        <end position="1215"/>
    </location>
</feature>
<evidence type="ECO:0000256" key="2">
    <source>
        <dbReference type="ARBA" id="ARBA00022448"/>
    </source>
</evidence>
<dbReference type="InterPro" id="IPR003593">
    <property type="entry name" value="AAA+_ATPase"/>
</dbReference>
<feature type="transmembrane region" description="Helical" evidence="9">
    <location>
        <begin position="6"/>
        <end position="23"/>
    </location>
</feature>
<feature type="transmembrane region" description="Helical" evidence="9">
    <location>
        <begin position="414"/>
        <end position="432"/>
    </location>
</feature>
<evidence type="ECO:0000256" key="4">
    <source>
        <dbReference type="ARBA" id="ARBA00022737"/>
    </source>
</evidence>
<dbReference type="Pfam" id="PF12698">
    <property type="entry name" value="ABC2_membrane_3"/>
    <property type="match status" value="1"/>
</dbReference>
<feature type="transmembrane region" description="Helical" evidence="9">
    <location>
        <begin position="315"/>
        <end position="335"/>
    </location>
</feature>
<dbReference type="CDD" id="cd03263">
    <property type="entry name" value="ABC_subfamily_A"/>
    <property type="match status" value="2"/>
</dbReference>
<evidence type="ECO:0000256" key="5">
    <source>
        <dbReference type="ARBA" id="ARBA00022741"/>
    </source>
</evidence>
<proteinExistence type="evidence at transcript level"/>
<dbReference type="PROSITE" id="PS50893">
    <property type="entry name" value="ABC_TRANSPORTER_2"/>
    <property type="match status" value="2"/>
</dbReference>
<feature type="transmembrane region" description="Helical" evidence="9">
    <location>
        <begin position="384"/>
        <end position="402"/>
    </location>
</feature>
<evidence type="ECO:0000259" key="10">
    <source>
        <dbReference type="PROSITE" id="PS50893"/>
    </source>
</evidence>
<comment type="subcellular location">
    <subcellularLocation>
        <location evidence="1">Membrane</location>
        <topology evidence="1">Multi-pass membrane protein</topology>
    </subcellularLocation>
</comment>
<dbReference type="InterPro" id="IPR017871">
    <property type="entry name" value="ABC_transporter-like_CS"/>
</dbReference>
<feature type="transmembrane region" description="Helical" evidence="9">
    <location>
        <begin position="248"/>
        <end position="271"/>
    </location>
</feature>
<evidence type="ECO:0000256" key="6">
    <source>
        <dbReference type="ARBA" id="ARBA00022840"/>
    </source>
</evidence>
<protein>
    <submittedName>
        <fullName evidence="11">ATP-binding cassette transporter subfamily A member 3-like protein X2</fullName>
    </submittedName>
</protein>
<organism evidence="11">
    <name type="scientific">Brachionus rotundiformis</name>
    <dbReference type="NCBI Taxonomy" id="96890"/>
    <lineage>
        <taxon>Eukaryota</taxon>
        <taxon>Metazoa</taxon>
        <taxon>Spiralia</taxon>
        <taxon>Gnathifera</taxon>
        <taxon>Rotifera</taxon>
        <taxon>Eurotatoria</taxon>
        <taxon>Monogononta</taxon>
        <taxon>Pseudotrocha</taxon>
        <taxon>Ploima</taxon>
        <taxon>Brachionidae</taxon>
        <taxon>Brachionus</taxon>
    </lineage>
</organism>
<feature type="transmembrane region" description="Helical" evidence="9">
    <location>
        <begin position="35"/>
        <end position="52"/>
    </location>
</feature>
<feature type="transmembrane region" description="Helical" evidence="9">
    <location>
        <begin position="1259"/>
        <end position="1276"/>
    </location>
</feature>
<feature type="transmembrane region" description="Helical" evidence="9">
    <location>
        <begin position="1144"/>
        <end position="1170"/>
    </location>
</feature>
<evidence type="ECO:0000256" key="9">
    <source>
        <dbReference type="SAM" id="Phobius"/>
    </source>
</evidence>
<reference evidence="11" key="1">
    <citation type="journal article" date="2020" name="Comp. Biochem. Physiol. Part D Genomics Proteomics">
        <title>The genome of the marine monogonont rotifer Brachionus rotundiformis and insight into species-specific detoxification components in Brachionus spp.</title>
        <authorList>
            <person name="Kang H.M."/>
            <person name="Kim M.S."/>
            <person name="Choi B.S."/>
            <person name="Kim D.H."/>
            <person name="Kim H.J."/>
            <person name="Hwang U.K."/>
            <person name="Hagiwara A."/>
            <person name="Lee J.S."/>
        </authorList>
    </citation>
    <scope>NUCLEOTIDE SEQUENCE</scope>
</reference>
<keyword evidence="6 11" id="KW-0067">ATP-binding</keyword>
<dbReference type="PANTHER" id="PTHR19229:SF250">
    <property type="entry name" value="ABC TRANSPORTER DOMAIN-CONTAINING PROTEIN-RELATED"/>
    <property type="match status" value="1"/>
</dbReference>
<sequence>MKERKVVGFFRQFLILFWKNWILFRRNIIGTLTEIFVSLIFVIILVILRFFVDSTRIEEQNVNNNPIFNVLSLINATTNRTYLMYYPNNPFIEGIVTNAYNLIRSQKPIFNATVVGSATSEASNLGSETISKLFAMISFPENYNNGTLPDNIRYKIFTQEETTFQYNIAENFYSKIKYMFENSPESYCFSRKYTKLYNTIFNPIKNAIDLSLISEMTQLGFDDIEPIKIAQYNCPGYDNDIFKSRFSFFPLVIIQIAFLFTSIVTLGNIINEKQTKMKVMRILNKINHKMNFFKEYLKLVGIRNVAMWLTWIVRLIIPFMILSALFTLVSSVRFNPREKDNDALAQKAVFFHTNPFVGFSVFFVYSFQVTMLVLLLGQIFSKTFVAKTFIILFWLITLINFYDNLPSSSIKYLFCIFPNTGLVFAFQVIFQYERSSKEFNYQNLYENLFDDTLNLGAVLASMIGWTLLYIPITWYIERILPGEYGAPLPFYFPFMPSYWRSPKKLKIDDFDFDSIKQDTYGFEKDPIGLNQFISIQNVTKKFRSGFSKNKTVVDSISLNMYENQITGLLGHNGAGKTTTTFMLCGIYAPTSGDAKVLGKSIRTNMNEIRSSLGFCPQYDILYEELTVAEHIDLIASIKGYSKKEIKEEIIKISSLVGLENDLEKKSKQLSGGMKRRLSVAMALTGGSKVIILDEPTSGLDPYNRRALWELIERFKDGRCILLTTHFMEEADVLSDRIAIMNHGQIKCCGSPLFLKNTFGSGYRVSIAKNNDFIETRFVKFLKKHVEKYLVETNIAAEMSISVPYDLSAKLPLMLKEMEENKAHYGIDGYGVSSPTIEEIFIKIGSIDKKDVDKKDKEDLNETHLIANKDDLSNAFSSDFHKNNGFILWIQQLFALWIKRFRIFYRRFILAIIILVFPFIIEVIVAAVIPSESNLINSIRGVVSNYGSYDLTLNNYTKNTVPLFVKGAVNTDSLNSHINDYFTASRFPNITIHRMNEDRVNEHVLSLRKNDLKNMLNNYFIGMSMNLTNDTRLSVTGFFSSLVFHSSANLLNEIDNFLLSFLTNGSPKNIKTENVPLQSNSTLSGTSNFLEVLACLDSLPVSLLNFFNSVIVAFMIGIMVIHVGRERINGSKQLQMLSGLGWFNYWLSNFLFDILIHLINISLIVIALKIVDAIKNDETSEIKAIAGDETLGYFYFFLLISCFSWTILSFIWSFLFKSEIIGFVVLVIILGFAAFLDIIWTFLELLILNGSSTRNAGADFISALRIIFTLIFPNVNVKRALYNLKIRSNTYCIDAVNDILGQNFLYNQEHLSFNEPGIGMQFLFCAIQFIVFVVILILIESNPFSKLKCKFSKARIDSSANRILESEVAKEARRINNGNISELIAEDPLLVKALTKKFKKNKTEFTAVDRLCFGVGKNECFGLLGLNGAGKTTTFKMLTGELTPTSGSAYINGNEIVKDRSKVRRDMGFCPQFDYLPEYLTVQDAFKLFSDLRGLERKTIKKVINDLISIFKLDEYKDKYIQNLSGGNKRKVSSGLAFIGRPGVIFLDEPTTGMDPAARRYLWTVIKKAREMGQTIILTTHSMEECEALATRLGIMVNGQFKCLGSVQQLKNKYGKGYTLILKCKNGADIGSQVLKAELFVTSNIRFAKLKDRQQDTLFYQIEIEDNIVYGQDGIQTIADLFTLLESNKDLLKLETYSLSQTTLEQVFLSFAREQKSEEDIGKKVKKNNT</sequence>
<dbReference type="GO" id="GO:0005524">
    <property type="term" value="F:ATP binding"/>
    <property type="evidence" value="ECO:0007669"/>
    <property type="project" value="UniProtKB-KW"/>
</dbReference>
<dbReference type="Pfam" id="PF23321">
    <property type="entry name" value="R1_ABCA1"/>
    <property type="match status" value="1"/>
</dbReference>
<feature type="transmembrane region" description="Helical" evidence="9">
    <location>
        <begin position="452"/>
        <end position="470"/>
    </location>
</feature>
<dbReference type="Gene3D" id="3.40.50.300">
    <property type="entry name" value="P-loop containing nucleotide triphosphate hydrolases"/>
    <property type="match status" value="2"/>
</dbReference>
<evidence type="ECO:0000256" key="8">
    <source>
        <dbReference type="ARBA" id="ARBA00023136"/>
    </source>
</evidence>
<dbReference type="InterPro" id="IPR026082">
    <property type="entry name" value="ABCA"/>
</dbReference>
<dbReference type="EMBL" id="MT524806">
    <property type="protein sequence ID" value="QNH67861.1"/>
    <property type="molecule type" value="mRNA"/>
</dbReference>
<keyword evidence="5" id="KW-0547">Nucleotide-binding</keyword>
<evidence type="ECO:0000256" key="3">
    <source>
        <dbReference type="ARBA" id="ARBA00022692"/>
    </source>
</evidence>
<feature type="transmembrane region" description="Helical" evidence="9">
    <location>
        <begin position="907"/>
        <end position="928"/>
    </location>
</feature>
<keyword evidence="7 9" id="KW-1133">Transmembrane helix</keyword>
<dbReference type="FunFam" id="3.40.50.300:FF:000327">
    <property type="entry name" value="ATP-binding cassette sub-family A member 3"/>
    <property type="match status" value="1"/>
</dbReference>
<keyword evidence="3 9" id="KW-0812">Transmembrane</keyword>
<evidence type="ECO:0000256" key="7">
    <source>
        <dbReference type="ARBA" id="ARBA00022989"/>
    </source>
</evidence>
<accession>A0A7H9SKR4</accession>
<name>A0A7H9SKR4_9BILA</name>
<dbReference type="GO" id="GO:0016020">
    <property type="term" value="C:membrane"/>
    <property type="evidence" value="ECO:0007669"/>
    <property type="project" value="UniProtKB-SubCell"/>
</dbReference>
<reference evidence="11" key="2">
    <citation type="submission" date="2020-05" db="EMBL/GenBank/DDBJ databases">
        <authorList>
            <person name="Kang H.-M."/>
            <person name="Kim M.-S."/>
            <person name="Lee J.-S."/>
        </authorList>
    </citation>
    <scope>NUCLEOTIDE SEQUENCE</scope>
</reference>
<feature type="domain" description="ABC transporter" evidence="10">
    <location>
        <begin position="533"/>
        <end position="767"/>
    </location>
</feature>
<dbReference type="Pfam" id="PF00005">
    <property type="entry name" value="ABC_tran"/>
    <property type="match status" value="2"/>
</dbReference>
<dbReference type="GO" id="GO:0140359">
    <property type="term" value="F:ABC-type transporter activity"/>
    <property type="evidence" value="ECO:0007669"/>
    <property type="project" value="InterPro"/>
</dbReference>
<keyword evidence="2" id="KW-0813">Transport</keyword>
<evidence type="ECO:0000313" key="11">
    <source>
        <dbReference type="EMBL" id="QNH67861.1"/>
    </source>
</evidence>
<keyword evidence="4" id="KW-0677">Repeat</keyword>
<feature type="transmembrane region" description="Helical" evidence="9">
    <location>
        <begin position="1317"/>
        <end position="1338"/>
    </location>
</feature>
<dbReference type="SMART" id="SM00382">
    <property type="entry name" value="AAA"/>
    <property type="match status" value="2"/>
</dbReference>
<keyword evidence="8 9" id="KW-0472">Membrane</keyword>
<feature type="transmembrane region" description="Helical" evidence="9">
    <location>
        <begin position="1222"/>
        <end position="1247"/>
    </location>
</feature>
<feature type="transmembrane region" description="Helical" evidence="9">
    <location>
        <begin position="1102"/>
        <end position="1123"/>
    </location>
</feature>
<dbReference type="InterPro" id="IPR013525">
    <property type="entry name" value="ABC2_TM"/>
</dbReference>
<dbReference type="PROSITE" id="PS00211">
    <property type="entry name" value="ABC_TRANSPORTER_1"/>
    <property type="match status" value="1"/>
</dbReference>
<dbReference type="InterPro" id="IPR056264">
    <property type="entry name" value="R2_ABCA1-4-like"/>
</dbReference>
<dbReference type="InterPro" id="IPR027417">
    <property type="entry name" value="P-loop_NTPase"/>
</dbReference>
<dbReference type="PANTHER" id="PTHR19229">
    <property type="entry name" value="ATP-BINDING CASSETTE TRANSPORTER SUBFAMILY A ABCA"/>
    <property type="match status" value="1"/>
</dbReference>
<dbReference type="GO" id="GO:0016887">
    <property type="term" value="F:ATP hydrolysis activity"/>
    <property type="evidence" value="ECO:0007669"/>
    <property type="project" value="InterPro"/>
</dbReference>
<evidence type="ECO:0000256" key="1">
    <source>
        <dbReference type="ARBA" id="ARBA00004141"/>
    </source>
</evidence>
<dbReference type="GO" id="GO:0005319">
    <property type="term" value="F:lipid transporter activity"/>
    <property type="evidence" value="ECO:0007669"/>
    <property type="project" value="TreeGrafter"/>
</dbReference>
<dbReference type="FunFam" id="3.40.50.300:FF:000298">
    <property type="entry name" value="ATP-binding cassette sub-family A member 12"/>
    <property type="match status" value="1"/>
</dbReference>